<feature type="domain" description="PAS" evidence="2">
    <location>
        <begin position="157"/>
        <end position="221"/>
    </location>
</feature>
<dbReference type="SMART" id="SM00052">
    <property type="entry name" value="EAL"/>
    <property type="match status" value="1"/>
</dbReference>
<evidence type="ECO:0000256" key="1">
    <source>
        <dbReference type="SAM" id="Coils"/>
    </source>
</evidence>
<dbReference type="CDD" id="cd00130">
    <property type="entry name" value="PAS"/>
    <property type="match status" value="1"/>
</dbReference>
<dbReference type="SUPFAM" id="SSF55785">
    <property type="entry name" value="PYP-like sensor domain (PAS domain)"/>
    <property type="match status" value="1"/>
</dbReference>
<evidence type="ECO:0000259" key="3">
    <source>
        <dbReference type="PROSITE" id="PS50113"/>
    </source>
</evidence>
<dbReference type="InterPro" id="IPR001633">
    <property type="entry name" value="EAL_dom"/>
</dbReference>
<dbReference type="InterPro" id="IPR043128">
    <property type="entry name" value="Rev_trsase/Diguanyl_cyclase"/>
</dbReference>
<organism evidence="6 7">
    <name type="scientific">Solihabitans fulvus</name>
    <dbReference type="NCBI Taxonomy" id="1892852"/>
    <lineage>
        <taxon>Bacteria</taxon>
        <taxon>Bacillati</taxon>
        <taxon>Actinomycetota</taxon>
        <taxon>Actinomycetes</taxon>
        <taxon>Pseudonocardiales</taxon>
        <taxon>Pseudonocardiaceae</taxon>
        <taxon>Solihabitans</taxon>
    </lineage>
</organism>
<name>A0A5B2X5U7_9PSEU</name>
<dbReference type="SUPFAM" id="SSF55073">
    <property type="entry name" value="Nucleotide cyclase"/>
    <property type="match status" value="1"/>
</dbReference>
<evidence type="ECO:0000259" key="4">
    <source>
        <dbReference type="PROSITE" id="PS50883"/>
    </source>
</evidence>
<dbReference type="InterPro" id="IPR000014">
    <property type="entry name" value="PAS"/>
</dbReference>
<feature type="domain" description="EAL" evidence="4">
    <location>
        <begin position="457"/>
        <end position="715"/>
    </location>
</feature>
<dbReference type="PANTHER" id="PTHR44757:SF2">
    <property type="entry name" value="BIOFILM ARCHITECTURE MAINTENANCE PROTEIN MBAA"/>
    <property type="match status" value="1"/>
</dbReference>
<evidence type="ECO:0000313" key="7">
    <source>
        <dbReference type="Proteomes" id="UP000323454"/>
    </source>
</evidence>
<dbReference type="InterPro" id="IPR035965">
    <property type="entry name" value="PAS-like_dom_sf"/>
</dbReference>
<dbReference type="CDD" id="cd01949">
    <property type="entry name" value="GGDEF"/>
    <property type="match status" value="1"/>
</dbReference>
<evidence type="ECO:0000259" key="5">
    <source>
        <dbReference type="PROSITE" id="PS50887"/>
    </source>
</evidence>
<feature type="domain" description="GGDEF" evidence="5">
    <location>
        <begin position="314"/>
        <end position="448"/>
    </location>
</feature>
<dbReference type="AlphaFoldDB" id="A0A5B2X5U7"/>
<dbReference type="InterPro" id="IPR000160">
    <property type="entry name" value="GGDEF_dom"/>
</dbReference>
<dbReference type="SMART" id="SM00091">
    <property type="entry name" value="PAS"/>
    <property type="match status" value="1"/>
</dbReference>
<dbReference type="InterPro" id="IPR000700">
    <property type="entry name" value="PAS-assoc_C"/>
</dbReference>
<dbReference type="SUPFAM" id="SSF141868">
    <property type="entry name" value="EAL domain-like"/>
    <property type="match status" value="1"/>
</dbReference>
<dbReference type="PROSITE" id="PS50112">
    <property type="entry name" value="PAS"/>
    <property type="match status" value="1"/>
</dbReference>
<dbReference type="EMBL" id="VUOB01000041">
    <property type="protein sequence ID" value="KAA2258727.1"/>
    <property type="molecule type" value="Genomic_DNA"/>
</dbReference>
<dbReference type="NCBIfam" id="TIGR00229">
    <property type="entry name" value="sensory_box"/>
    <property type="match status" value="1"/>
</dbReference>
<dbReference type="OrthoDB" id="23692at2"/>
<protein>
    <submittedName>
        <fullName evidence="6">Diguanylate cyclase</fullName>
    </submittedName>
</protein>
<dbReference type="Pfam" id="PF00563">
    <property type="entry name" value="EAL"/>
    <property type="match status" value="1"/>
</dbReference>
<evidence type="ECO:0000313" key="6">
    <source>
        <dbReference type="EMBL" id="KAA2258727.1"/>
    </source>
</evidence>
<keyword evidence="7" id="KW-1185">Reference proteome</keyword>
<dbReference type="Pfam" id="PF00990">
    <property type="entry name" value="GGDEF"/>
    <property type="match status" value="1"/>
</dbReference>
<dbReference type="Gene3D" id="3.30.70.270">
    <property type="match status" value="1"/>
</dbReference>
<keyword evidence="1" id="KW-0175">Coiled coil</keyword>
<reference evidence="6 7" key="1">
    <citation type="submission" date="2019-09" db="EMBL/GenBank/DDBJ databases">
        <title>Goodfellowia gen. nov., a new genus of the Pseudonocardineae related to Actinoalloteichus, containing Goodfellowia coeruleoviolacea gen. nov., comb. nov. gen. nov., comb. nov.</title>
        <authorList>
            <person name="Labeda D."/>
        </authorList>
    </citation>
    <scope>NUCLEOTIDE SEQUENCE [LARGE SCALE GENOMIC DNA]</scope>
    <source>
        <strain evidence="6 7">AN110305</strain>
    </source>
</reference>
<proteinExistence type="predicted"/>
<accession>A0A5B2X5U7</accession>
<dbReference type="Gene3D" id="3.20.20.450">
    <property type="entry name" value="EAL domain"/>
    <property type="match status" value="1"/>
</dbReference>
<dbReference type="SMART" id="SM00267">
    <property type="entry name" value="GGDEF"/>
    <property type="match status" value="1"/>
</dbReference>
<evidence type="ECO:0000259" key="2">
    <source>
        <dbReference type="PROSITE" id="PS50112"/>
    </source>
</evidence>
<sequence length="723" mass="77707">MNGPADAGGTAADALDAWRVPLAVEWAAAINATCYVPMSPKKLERRLRALAGQLADALVEALTSTDIAAEVGRGLIDIDGVGERALRDSLLLLRTALLGLAVARGVDDPDEHVAALLAELATSFAIALQQRTFEQQEALKSALVRAREAAERNLRESESRFAEVFASAAVGMAITDLDGRIVRTNDALTEILGYTAEQLTGQLLSGFFHGEDVENLLQEYDMLAHLPVKRFRKQCRLIRNDTEPAWTYLAVSLLTDLDDTPTHFVTSVEDITDLYLIKERFKHQTMFDSLTGLANRAYFTSHLQGVVERPSLSNRVQLYYFDLDGLTAINTGLDRRVGDRVLQLFADKLSAVFAHLDAMVARLEGTKFAVLAQYQEQTPDVVTLVEAVREEVAEPIYVGGHGVLVTVNIAVVDRATGESGADELLVAADLTLRQVKRGGKSQWGLFDDARYEADRARYERAAAFPEAWESGEVAIRCRAVAGPAGVVAGVLLEVAWDSPEYGLVPHGECVRLAEEVGIDLPLGEWLLRGAAEQAADWRRRFGDVSPFVLVGLLGGHATDQDLVALLRKVLDDSGLAPGDLGIALPASCLRDGIDGGDDFVAGDNAEVLLDLGVPTWLSGFGDGHRDLALLERYPVRGVLLGDWVTERLAVSHDPFVGPALAGLLALTADRGVRIVAGGAAPAERLHGLGVDLVHADLPTDPDDLAEVVEAQRPPGAPGATTGT</sequence>
<dbReference type="InterPro" id="IPR052155">
    <property type="entry name" value="Biofilm_reg_signaling"/>
</dbReference>
<dbReference type="PROSITE" id="PS50883">
    <property type="entry name" value="EAL"/>
    <property type="match status" value="1"/>
</dbReference>
<dbReference type="InterPro" id="IPR029787">
    <property type="entry name" value="Nucleotide_cyclase"/>
</dbReference>
<dbReference type="Pfam" id="PF13426">
    <property type="entry name" value="PAS_9"/>
    <property type="match status" value="1"/>
</dbReference>
<dbReference type="PROSITE" id="PS50113">
    <property type="entry name" value="PAC"/>
    <property type="match status" value="1"/>
</dbReference>
<dbReference type="PROSITE" id="PS50887">
    <property type="entry name" value="GGDEF"/>
    <property type="match status" value="1"/>
</dbReference>
<feature type="coiled-coil region" evidence="1">
    <location>
        <begin position="133"/>
        <end position="160"/>
    </location>
</feature>
<dbReference type="RefSeq" id="WP_149851723.1">
    <property type="nucleotide sequence ID" value="NZ_VUOB01000041.1"/>
</dbReference>
<dbReference type="Proteomes" id="UP000323454">
    <property type="component" value="Unassembled WGS sequence"/>
</dbReference>
<dbReference type="NCBIfam" id="TIGR00254">
    <property type="entry name" value="GGDEF"/>
    <property type="match status" value="1"/>
</dbReference>
<dbReference type="Gene3D" id="3.30.450.20">
    <property type="entry name" value="PAS domain"/>
    <property type="match status" value="1"/>
</dbReference>
<dbReference type="InterPro" id="IPR035919">
    <property type="entry name" value="EAL_sf"/>
</dbReference>
<feature type="domain" description="PAC" evidence="3">
    <location>
        <begin position="231"/>
        <end position="283"/>
    </location>
</feature>
<comment type="caution">
    <text evidence="6">The sequence shown here is derived from an EMBL/GenBank/DDBJ whole genome shotgun (WGS) entry which is preliminary data.</text>
</comment>
<reference evidence="6 7" key="2">
    <citation type="submission" date="2019-09" db="EMBL/GenBank/DDBJ databases">
        <authorList>
            <person name="Jin C."/>
        </authorList>
    </citation>
    <scope>NUCLEOTIDE SEQUENCE [LARGE SCALE GENOMIC DNA]</scope>
    <source>
        <strain evidence="6 7">AN110305</strain>
    </source>
</reference>
<dbReference type="PANTHER" id="PTHR44757">
    <property type="entry name" value="DIGUANYLATE CYCLASE DGCP"/>
    <property type="match status" value="1"/>
</dbReference>
<gene>
    <name evidence="6" type="ORF">F0L68_23105</name>
</gene>